<dbReference type="FunFam" id="4.10.860.120:FF:000006">
    <property type="entry name" value="DNA-directed RNA polymerase subunit"/>
    <property type="match status" value="1"/>
</dbReference>
<sequence length="1753" mass="194049">MDIAHSLHSEVTSISFSFLSSDDIKAISVKKIDNPVLLDNLNLPNRGGLYDPQLGPMSSRDICETCNLSYFTCPGHYGHIELPMPVYHPLFMNQCYHLLKGVCLFCHRFKMPELLLRQYIARLRLLDAGLLEQSHLVSTIVPSAKSREDDGSGDEGAGAGAGAGGGVNGGRIAADDAAEIMIRIDKFTETALRQARGISGPGTITRMGWCTRRGRSCWRSLRGRVQSGRSVPGVLRNHAFTFRKEKSIKIIEYDLDPKKKLANSVIGVRRRDVLAPIKSRKSQKADADLDEGIELSSVSDGSSAQEDNEMEADITPESSEQESEGEDIENEDEDEGVRIAKTASGKVKGARGRNERVMSAAEVRGHLRLLFVKEAQAVSLLYGRHGGPSSGVGAGKSTGKDVAAPILADMFFMDVIPVTPTRFRPAARMGEELFENSQNSLLSAVITTCQRIQELNTRLHDQARAEQGEMELAAIAKAEGTRTFELLLEAIIKLQHDVNSFMDSTKNPQVMRQGKLPPQGVKQLLEKKEGLFRKHMMGKRVNYAARSVISPDINIETNEIGIPPVFAKKLTYPEPVTPQNVHELRQLVINGPRVHPGASLVQNEDGTQVSLDRTTLEQRTAIANQLLTPQGDAGSSSSLGPPSRNKKVYRHLRDGDIVILNRQPTLHKPSMMAHKVKVLQGEKTIRMHYANCNSYNADFDGDEMNIHFPQNEVARAEAYNIANTDHQYLVPTSGGPLRNLIQDHVVAGVWMCNKSTFFTREEYFQLIYGALRTEDNYTGRSRIITLPPAIFKPRPMWTGKQIMSTIMANLTPSNAKGLNLTSRNKVQNQLWGRDDSSDPAMSEENTIFLDGHLICGILDKSQYGASSYGLIHAVHELYGPKIANRLLAVLSRVLTKYLQSRAFTCRMDDLILTAEGEKIRRDILDKASSDGAKAAMKFVGLPDGSRIEDPETAKNLAIRLEEILRDDSLMAGLDAVMQSAFNKTTSEINNVVLPKHLVRPFPDNNMQTMTISGAKGSKVNASQISTLLGQQALEGRRVPTMVSGKTLPSFRAFDTAARAGGYVANRFLTGIRPQEYYFHCMAGREGLIDTAVKTSRSGYLQRCLIKHLEGVRVHYDHTVRDSDHSVLQFAYGEDSLDVTKQTYLTNFDFAARNHDSLINRIRPGDVLGKVVMDEAVDHMRKALKKPEKYPPAMSEYSPSRYLGSMSEKYAKKVNEYVETNKFGFITGKKIEEKPSPYMSEKIQDKAFQQLARMRYLRSLVEPGEAVGLLASQGVGEPSTQMTLNTFHLAGHGAANVTLGIPRLREIVMTAAQKPATPTMKLPLRETISDRDTEVFIKQVSRLTLSEVVERVTVTERLSGKSAEANNSRLRRYTVLLEFYPPEEYTAEYEINPEQLHESLAFSFADRLKREIQKELRLAIKTAQQDLAVGQGLRVKGNDAAEDEEEDEGQGRVSARRGRDDELEDDDEDAGQLKRSRQSRQHEYEDDDGDADRGVDDVVADLEDNVEALIDDEDEDMEGSDPVGKATAEALADKLSETFKSAAKYATSFSFDLHGGKSAQFDLEFPANSPKLLLVDIVERSCRAAVVHEVDNIGRCMKIFDDKGEFTRSLITEGSNLRGMWSLADELVDLDNLASNDIYAILTTYGVEAARSSIINEMSSVFGAYGIGVDYRHLTVIADYMTHGGAYKPFNRTGISAKSSPLLKASFETTVAFLSEATLHGDFDDLSSPAGRIVMGQPSRSGTGAFDIRAPKRL</sequence>
<protein>
    <recommendedName>
        <fullName evidence="14">DNA-directed RNA polymerase subunit</fullName>
        <ecNumber evidence="14">2.7.7.6</ecNumber>
    </recommendedName>
</protein>
<dbReference type="FunFam" id="1.10.132.30:FF:000005">
    <property type="entry name" value="DNA-directed RNA polymerase subunit"/>
    <property type="match status" value="1"/>
</dbReference>
<keyword evidence="18" id="KW-1185">Reference proteome</keyword>
<evidence type="ECO:0000256" key="9">
    <source>
        <dbReference type="ARBA" id="ARBA00022842"/>
    </source>
</evidence>
<dbReference type="Pfam" id="PF04997">
    <property type="entry name" value="RNA_pol_Rpb1_1"/>
    <property type="match status" value="1"/>
</dbReference>
<comment type="similarity">
    <text evidence="2 14">Belongs to the RNA polymerase beta' chain family.</text>
</comment>
<comment type="subunit">
    <text evidence="3">Component of the RNA polymerase I (Pol I) complex consisting of at least 13 subunits.</text>
</comment>
<evidence type="ECO:0000256" key="5">
    <source>
        <dbReference type="ARBA" id="ARBA00022679"/>
    </source>
</evidence>
<dbReference type="EMBL" id="RSCD01000009">
    <property type="protein sequence ID" value="RSH91108.1"/>
    <property type="molecule type" value="Genomic_DNA"/>
</dbReference>
<keyword evidence="6 14" id="KW-0548">Nucleotidyltransferase</keyword>
<dbReference type="EC" id="2.7.7.6" evidence="14"/>
<dbReference type="FunFam" id="1.10.150.390:FF:000005">
    <property type="entry name" value="DNA-directed RNA polymerase subunit"/>
    <property type="match status" value="1"/>
</dbReference>
<dbReference type="GO" id="GO:0003899">
    <property type="term" value="F:DNA-directed RNA polymerase activity"/>
    <property type="evidence" value="ECO:0007669"/>
    <property type="project" value="UniProtKB-EC"/>
</dbReference>
<comment type="function">
    <text evidence="13">DNA-dependent RNA polymerase catalyzes the transcription of DNA into RNA using the four ribonucleoside triphosphates as substrates. Largest and catalytic core component of RNA polymerase I which synthesizes ribosomal RNA precursors. Forms the polymerase active center together with the second largest subunit. A single stranded DNA template strand of the promoter is positioned within the central active site cleft of Pol I. A bridging helix emanates from RPA1 and crosses the cleft near the catalytic site and is thought to promote translocation of Pol I by acting as a ratchet that moves the RNA-DNA hybrid through the active site by switching from straight to bent conformations at each step of nucleotide addition.</text>
</comment>
<dbReference type="Pfam" id="PF05000">
    <property type="entry name" value="RNA_pol_Rpb1_4"/>
    <property type="match status" value="1"/>
</dbReference>
<keyword evidence="7" id="KW-0479">Metal-binding</keyword>
<evidence type="ECO:0000256" key="11">
    <source>
        <dbReference type="ARBA" id="ARBA00023242"/>
    </source>
</evidence>
<dbReference type="GO" id="GO:0046872">
    <property type="term" value="F:metal ion binding"/>
    <property type="evidence" value="ECO:0007669"/>
    <property type="project" value="UniProtKB-KW"/>
</dbReference>
<dbReference type="InterPro" id="IPR000722">
    <property type="entry name" value="RNA_pol_asu"/>
</dbReference>
<evidence type="ECO:0000256" key="13">
    <source>
        <dbReference type="ARBA" id="ARBA00053996"/>
    </source>
</evidence>
<keyword evidence="9" id="KW-0460">Magnesium</keyword>
<dbReference type="Pfam" id="PF00623">
    <property type="entry name" value="RNA_pol_Rpb1_2"/>
    <property type="match status" value="1"/>
</dbReference>
<dbReference type="GO" id="GO:0006351">
    <property type="term" value="P:DNA-templated transcription"/>
    <property type="evidence" value="ECO:0007669"/>
    <property type="project" value="InterPro"/>
</dbReference>
<dbReference type="InterPro" id="IPR007081">
    <property type="entry name" value="RNA_pol_Rpb1_5"/>
</dbReference>
<dbReference type="OrthoDB" id="270392at2759"/>
<comment type="caution">
    <text evidence="17">The sequence shown here is derived from an EMBL/GenBank/DDBJ whole genome shotgun (WGS) entry which is preliminary data.</text>
</comment>
<evidence type="ECO:0000256" key="3">
    <source>
        <dbReference type="ARBA" id="ARBA00011251"/>
    </source>
</evidence>
<dbReference type="Gene3D" id="2.40.40.20">
    <property type="match status" value="1"/>
</dbReference>
<evidence type="ECO:0000256" key="8">
    <source>
        <dbReference type="ARBA" id="ARBA00022833"/>
    </source>
</evidence>
<evidence type="ECO:0000256" key="4">
    <source>
        <dbReference type="ARBA" id="ARBA00022478"/>
    </source>
</evidence>
<gene>
    <name evidence="17" type="ORF">EHS25_010284</name>
</gene>
<dbReference type="Gene3D" id="3.30.70.2850">
    <property type="match status" value="1"/>
</dbReference>
<dbReference type="CDD" id="cd01435">
    <property type="entry name" value="RNAP_I_RPA1_N"/>
    <property type="match status" value="1"/>
</dbReference>
<dbReference type="Proteomes" id="UP000279259">
    <property type="component" value="Unassembled WGS sequence"/>
</dbReference>
<comment type="catalytic activity">
    <reaction evidence="12 14">
        <text>RNA(n) + a ribonucleoside 5'-triphosphate = RNA(n+1) + diphosphate</text>
        <dbReference type="Rhea" id="RHEA:21248"/>
        <dbReference type="Rhea" id="RHEA-COMP:14527"/>
        <dbReference type="Rhea" id="RHEA-COMP:17342"/>
        <dbReference type="ChEBI" id="CHEBI:33019"/>
        <dbReference type="ChEBI" id="CHEBI:61557"/>
        <dbReference type="ChEBI" id="CHEBI:140395"/>
        <dbReference type="EC" id="2.7.7.6"/>
    </reaction>
</comment>
<evidence type="ECO:0000313" key="18">
    <source>
        <dbReference type="Proteomes" id="UP000279259"/>
    </source>
</evidence>
<keyword evidence="10 14" id="KW-0804">Transcription</keyword>
<dbReference type="Gene3D" id="1.10.274.100">
    <property type="entry name" value="RNA polymerase Rpb1, domain 3"/>
    <property type="match status" value="1"/>
</dbReference>
<accession>A0A427YJ43</accession>
<dbReference type="SUPFAM" id="SSF64484">
    <property type="entry name" value="beta and beta-prime subunits of DNA dependent RNA-polymerase"/>
    <property type="match status" value="1"/>
</dbReference>
<dbReference type="PANTHER" id="PTHR19376:SF11">
    <property type="entry name" value="DNA-DIRECTED RNA POLYMERASE I SUBUNIT RPA1"/>
    <property type="match status" value="1"/>
</dbReference>
<dbReference type="Pfam" id="PF04998">
    <property type="entry name" value="RNA_pol_Rpb1_5"/>
    <property type="match status" value="1"/>
</dbReference>
<feature type="compositionally biased region" description="Polar residues" evidence="15">
    <location>
        <begin position="296"/>
        <end position="305"/>
    </location>
</feature>
<dbReference type="FunFam" id="3.30.1490.180:FF:000003">
    <property type="entry name" value="DNA-directed RNA polymerase subunit"/>
    <property type="match status" value="1"/>
</dbReference>
<evidence type="ECO:0000256" key="15">
    <source>
        <dbReference type="SAM" id="MobiDB-lite"/>
    </source>
</evidence>
<dbReference type="FunFam" id="1.10.274.100:FF:000006">
    <property type="entry name" value="DNA-directed RNA polymerase subunit"/>
    <property type="match status" value="1"/>
</dbReference>
<name>A0A427YJ43_9TREE</name>
<dbReference type="InterPro" id="IPR007080">
    <property type="entry name" value="RNA_pol_Rpb1_1"/>
</dbReference>
<evidence type="ECO:0000256" key="1">
    <source>
        <dbReference type="ARBA" id="ARBA00004123"/>
    </source>
</evidence>
<evidence type="ECO:0000256" key="6">
    <source>
        <dbReference type="ARBA" id="ARBA00022695"/>
    </source>
</evidence>
<comment type="subcellular location">
    <subcellularLocation>
        <location evidence="1">Nucleus</location>
    </subcellularLocation>
</comment>
<dbReference type="InterPro" id="IPR038120">
    <property type="entry name" value="Rpb1_funnel_sf"/>
</dbReference>
<dbReference type="Pfam" id="PF04983">
    <property type="entry name" value="RNA_pol_Rpb1_3"/>
    <property type="match status" value="1"/>
</dbReference>
<evidence type="ECO:0000256" key="10">
    <source>
        <dbReference type="ARBA" id="ARBA00023163"/>
    </source>
</evidence>
<dbReference type="InterPro" id="IPR006592">
    <property type="entry name" value="RNA_pol_N"/>
</dbReference>
<feature type="compositionally biased region" description="Acidic residues" evidence="15">
    <location>
        <begin position="306"/>
        <end position="335"/>
    </location>
</feature>
<evidence type="ECO:0000256" key="2">
    <source>
        <dbReference type="ARBA" id="ARBA00006460"/>
    </source>
</evidence>
<dbReference type="FunFam" id="2.40.40.20:FF:000019">
    <property type="entry name" value="DNA-directed RNA polymerase II subunit RPB1"/>
    <property type="match status" value="1"/>
</dbReference>
<keyword evidence="11" id="KW-0539">Nucleus</keyword>
<dbReference type="SMART" id="SM00663">
    <property type="entry name" value="RPOLA_N"/>
    <property type="match status" value="1"/>
</dbReference>
<evidence type="ECO:0000256" key="14">
    <source>
        <dbReference type="RuleBase" id="RU004279"/>
    </source>
</evidence>
<organism evidence="17 18">
    <name type="scientific">Saitozyma podzolica</name>
    <dbReference type="NCBI Taxonomy" id="1890683"/>
    <lineage>
        <taxon>Eukaryota</taxon>
        <taxon>Fungi</taxon>
        <taxon>Dikarya</taxon>
        <taxon>Basidiomycota</taxon>
        <taxon>Agaricomycotina</taxon>
        <taxon>Tremellomycetes</taxon>
        <taxon>Tremellales</taxon>
        <taxon>Trimorphomycetaceae</taxon>
        <taxon>Saitozyma</taxon>
    </lineage>
</organism>
<feature type="region of interest" description="Disordered" evidence="15">
    <location>
        <begin position="142"/>
        <end position="162"/>
    </location>
</feature>
<dbReference type="Gene3D" id="3.30.1490.180">
    <property type="entry name" value="RNA polymerase ii"/>
    <property type="match status" value="1"/>
</dbReference>
<dbReference type="Gene3D" id="1.10.150.390">
    <property type="match status" value="1"/>
</dbReference>
<dbReference type="CDD" id="cd02735">
    <property type="entry name" value="RNAP_I_Rpa1_C"/>
    <property type="match status" value="1"/>
</dbReference>
<dbReference type="STRING" id="1890683.A0A427YJ43"/>
<dbReference type="InterPro" id="IPR042102">
    <property type="entry name" value="RNA_pol_Rpb1_3_sf"/>
</dbReference>
<dbReference type="InterPro" id="IPR007066">
    <property type="entry name" value="RNA_pol_Rpb1_3"/>
</dbReference>
<dbReference type="Gene3D" id="1.10.132.30">
    <property type="match status" value="1"/>
</dbReference>
<dbReference type="Gene3D" id="1.10.357.120">
    <property type="match status" value="1"/>
</dbReference>
<feature type="region of interest" description="Disordered" evidence="15">
    <location>
        <begin position="1436"/>
        <end position="1494"/>
    </location>
</feature>
<dbReference type="InterPro" id="IPR047107">
    <property type="entry name" value="DNA-dir_RNA_pol1_lsu_C"/>
</dbReference>
<keyword evidence="8" id="KW-0862">Zinc</keyword>
<keyword evidence="5 14" id="KW-0808">Transferase</keyword>
<evidence type="ECO:0000259" key="16">
    <source>
        <dbReference type="SMART" id="SM00663"/>
    </source>
</evidence>
<feature type="region of interest" description="Disordered" evidence="15">
    <location>
        <begin position="1734"/>
        <end position="1753"/>
    </location>
</feature>
<feature type="compositionally biased region" description="Acidic residues" evidence="15">
    <location>
        <begin position="1460"/>
        <end position="1469"/>
    </location>
</feature>
<feature type="region of interest" description="Disordered" evidence="15">
    <location>
        <begin position="279"/>
        <end position="353"/>
    </location>
</feature>
<dbReference type="GO" id="GO:0005736">
    <property type="term" value="C:RNA polymerase I complex"/>
    <property type="evidence" value="ECO:0007669"/>
    <property type="project" value="UniProtKB-ARBA"/>
</dbReference>
<dbReference type="InterPro" id="IPR044893">
    <property type="entry name" value="RNA_pol_Rpb1_clamp_domain"/>
</dbReference>
<evidence type="ECO:0000256" key="12">
    <source>
        <dbReference type="ARBA" id="ARBA00048552"/>
    </source>
</evidence>
<proteinExistence type="inferred from homology"/>
<dbReference type="InterPro" id="IPR007083">
    <property type="entry name" value="RNA_pol_Rpb1_4"/>
</dbReference>
<dbReference type="InterPro" id="IPR045867">
    <property type="entry name" value="DNA-dir_RpoC_beta_prime"/>
</dbReference>
<dbReference type="InterPro" id="IPR015699">
    <property type="entry name" value="DNA-dir_RNA_pol1_lsu_N"/>
</dbReference>
<dbReference type="GO" id="GO:0003677">
    <property type="term" value="F:DNA binding"/>
    <property type="evidence" value="ECO:0007669"/>
    <property type="project" value="InterPro"/>
</dbReference>
<evidence type="ECO:0000313" key="17">
    <source>
        <dbReference type="EMBL" id="RSH91108.1"/>
    </source>
</evidence>
<reference evidence="17 18" key="1">
    <citation type="submission" date="2018-11" db="EMBL/GenBank/DDBJ databases">
        <title>Genome sequence of Saitozyma podzolica DSM 27192.</title>
        <authorList>
            <person name="Aliyu H."/>
            <person name="Gorte O."/>
            <person name="Ochsenreither K."/>
        </authorList>
    </citation>
    <scope>NUCLEOTIDE SEQUENCE [LARGE SCALE GENOMIC DNA]</scope>
    <source>
        <strain evidence="17 18">DSM 27192</strain>
    </source>
</reference>
<dbReference type="PANTHER" id="PTHR19376">
    <property type="entry name" value="DNA-DIRECTED RNA POLYMERASE"/>
    <property type="match status" value="1"/>
</dbReference>
<keyword evidence="4 14" id="KW-0240">DNA-directed RNA polymerase</keyword>
<dbReference type="Gene3D" id="4.10.860.120">
    <property type="entry name" value="RNA polymerase II, clamp domain"/>
    <property type="match status" value="1"/>
</dbReference>
<feature type="domain" description="RNA polymerase N-terminal" evidence="16">
    <location>
        <begin position="409"/>
        <end position="752"/>
    </location>
</feature>
<evidence type="ECO:0000256" key="7">
    <source>
        <dbReference type="ARBA" id="ARBA00022723"/>
    </source>
</evidence>